<dbReference type="Proteomes" id="UP000593579">
    <property type="component" value="Unassembled WGS sequence"/>
</dbReference>
<accession>A0A7J9CUF9</accession>
<evidence type="ECO:0000313" key="2">
    <source>
        <dbReference type="Proteomes" id="UP000593579"/>
    </source>
</evidence>
<dbReference type="EMBL" id="JABEZY010000013">
    <property type="protein sequence ID" value="MBA0752082.1"/>
    <property type="molecule type" value="Genomic_DNA"/>
</dbReference>
<gene>
    <name evidence="1" type="ORF">Gogos_000951</name>
</gene>
<dbReference type="AlphaFoldDB" id="A0A7J9CUF9"/>
<reference evidence="1 2" key="1">
    <citation type="journal article" date="2019" name="Genome Biol. Evol.">
        <title>Insights into the evolution of the New World diploid cottons (Gossypium, subgenus Houzingenia) based on genome sequencing.</title>
        <authorList>
            <person name="Grover C.E."/>
            <person name="Arick M.A. 2nd"/>
            <person name="Thrash A."/>
            <person name="Conover J.L."/>
            <person name="Sanders W.S."/>
            <person name="Peterson D.G."/>
            <person name="Frelichowski J.E."/>
            <person name="Scheffler J.A."/>
            <person name="Scheffler B.E."/>
            <person name="Wendel J.F."/>
        </authorList>
    </citation>
    <scope>NUCLEOTIDE SEQUENCE [LARGE SCALE GENOMIC DNA]</scope>
    <source>
        <strain evidence="1">5</strain>
        <tissue evidence="1">Leaf</tissue>
    </source>
</reference>
<dbReference type="OrthoDB" id="1743559at2759"/>
<proteinExistence type="predicted"/>
<comment type="caution">
    <text evidence="1">The sequence shown here is derived from an EMBL/GenBank/DDBJ whole genome shotgun (WGS) entry which is preliminary data.</text>
</comment>
<sequence>MVVVEETLANLFISEEEEVALPLGSKGLKGGVFYGNYFVGSFLTSSVINFQSMRSTLANVWHLIGGGSWNFNSHLIIMHRLKDREDHMVVPLVTMDFWLGHEEGFCLIWILQEKQDFELEWDITLRAPTRQVVAPRSIWLRQDAVTNGQIKWNRGMTATGLIFPPTNMGVNQKASLVENIVVKNNVGWAYSTGLRNRAFAGLIGVLVQSQPIGLMHVDRDEVMCYVGKDRSVPHLDGLKRPRV</sequence>
<keyword evidence="2" id="KW-1185">Reference proteome</keyword>
<organism evidence="1 2">
    <name type="scientific">Gossypium gossypioides</name>
    <name type="common">Mexican cotton</name>
    <name type="synonym">Selera gossypioides</name>
    <dbReference type="NCBI Taxonomy" id="34282"/>
    <lineage>
        <taxon>Eukaryota</taxon>
        <taxon>Viridiplantae</taxon>
        <taxon>Streptophyta</taxon>
        <taxon>Embryophyta</taxon>
        <taxon>Tracheophyta</taxon>
        <taxon>Spermatophyta</taxon>
        <taxon>Magnoliopsida</taxon>
        <taxon>eudicotyledons</taxon>
        <taxon>Gunneridae</taxon>
        <taxon>Pentapetalae</taxon>
        <taxon>rosids</taxon>
        <taxon>malvids</taxon>
        <taxon>Malvales</taxon>
        <taxon>Malvaceae</taxon>
        <taxon>Malvoideae</taxon>
        <taxon>Gossypium</taxon>
    </lineage>
</organism>
<name>A0A7J9CUF9_GOSGO</name>
<evidence type="ECO:0000313" key="1">
    <source>
        <dbReference type="EMBL" id="MBA0752082.1"/>
    </source>
</evidence>
<protein>
    <submittedName>
        <fullName evidence="1">Uncharacterized protein</fullName>
    </submittedName>
</protein>